<feature type="domain" description="Ketoreductase" evidence="3">
    <location>
        <begin position="6"/>
        <end position="192"/>
    </location>
</feature>
<keyword evidence="2" id="KW-0560">Oxidoreductase</keyword>
<dbReference type="Pfam" id="PF13561">
    <property type="entry name" value="adh_short_C2"/>
    <property type="match status" value="1"/>
</dbReference>
<dbReference type="Proteomes" id="UP000028702">
    <property type="component" value="Unassembled WGS sequence"/>
</dbReference>
<evidence type="ECO:0000256" key="1">
    <source>
        <dbReference type="ARBA" id="ARBA00006484"/>
    </source>
</evidence>
<dbReference type="FunFam" id="3.40.50.720:FF:000084">
    <property type="entry name" value="Short-chain dehydrogenase reductase"/>
    <property type="match status" value="1"/>
</dbReference>
<dbReference type="AlphaFoldDB" id="A0A081BDG0"/>
<name>A0A081BDG0_9HYPH</name>
<evidence type="ECO:0000256" key="2">
    <source>
        <dbReference type="ARBA" id="ARBA00023002"/>
    </source>
</evidence>
<dbReference type="GO" id="GO:0016616">
    <property type="term" value="F:oxidoreductase activity, acting on the CH-OH group of donors, NAD or NADP as acceptor"/>
    <property type="evidence" value="ECO:0007669"/>
    <property type="project" value="TreeGrafter"/>
</dbReference>
<proteinExistence type="inferred from homology"/>
<dbReference type="EMBL" id="BBIO01000014">
    <property type="protein sequence ID" value="GAK46078.1"/>
    <property type="molecule type" value="Genomic_DNA"/>
</dbReference>
<dbReference type="PRINTS" id="PR00080">
    <property type="entry name" value="SDRFAMILY"/>
</dbReference>
<comment type="similarity">
    <text evidence="1">Belongs to the short-chain dehydrogenases/reductases (SDR) family.</text>
</comment>
<dbReference type="SUPFAM" id="SSF51735">
    <property type="entry name" value="NAD(P)-binding Rossmann-fold domains"/>
    <property type="match status" value="1"/>
</dbReference>
<dbReference type="STRING" id="1333998.M2A_2577"/>
<dbReference type="InterPro" id="IPR020904">
    <property type="entry name" value="Sc_DH/Rdtase_CS"/>
</dbReference>
<reference evidence="4 5" key="1">
    <citation type="submission" date="2014-07" db="EMBL/GenBank/DDBJ databases">
        <title>Tepidicaulis marinum gen. nov., sp. nov., a novel marine bacterium denitrifying nitrate to nitrous oxide strictly under microaerobic conditions.</title>
        <authorList>
            <person name="Takeuchi M."/>
            <person name="Yamagishi T."/>
            <person name="Kamagata Y."/>
            <person name="Oshima K."/>
            <person name="Hattori M."/>
            <person name="Katayama T."/>
            <person name="Hanada S."/>
            <person name="Tamaki H."/>
            <person name="Marumo K."/>
            <person name="Maeda H."/>
            <person name="Nedachi M."/>
            <person name="Iwasaki W."/>
            <person name="Suwa Y."/>
            <person name="Sakata S."/>
        </authorList>
    </citation>
    <scope>NUCLEOTIDE SEQUENCE [LARGE SCALE GENOMIC DNA]</scope>
    <source>
        <strain evidence="4 5">MA2</strain>
    </source>
</reference>
<sequence>MSLENTVSIVTGSATGLGAAVAIGLAERGSKLVINYTKSEKEAKETVEACKAKGAEAILAQGDVGNDEDCQRIAKAALDKWGRIDVLVNNAGTTQFADHAKLDALDADDFLSIYRINVVGPYQMIRACAPAMKKQGMGRVVNISSIAGVTGIGSSVAYAASKGALNTMTLSLARSLAPEIRVNAVCPGFIGTRWFSDRFGENQFNSIVKQQEETTPLQRAGMAEDIAKAVIFFADEGGEHITGETLITDAGLHLGFAPLAAR</sequence>
<dbReference type="InterPro" id="IPR036291">
    <property type="entry name" value="NAD(P)-bd_dom_sf"/>
</dbReference>
<dbReference type="CDD" id="cd05233">
    <property type="entry name" value="SDR_c"/>
    <property type="match status" value="1"/>
</dbReference>
<accession>A0A081BDG0</accession>
<evidence type="ECO:0000313" key="4">
    <source>
        <dbReference type="EMBL" id="GAK46078.1"/>
    </source>
</evidence>
<dbReference type="InterPro" id="IPR002347">
    <property type="entry name" value="SDR_fam"/>
</dbReference>
<dbReference type="PROSITE" id="PS00061">
    <property type="entry name" value="ADH_SHORT"/>
    <property type="match status" value="1"/>
</dbReference>
<dbReference type="PANTHER" id="PTHR42760:SF133">
    <property type="entry name" value="3-OXOACYL-[ACYL-CARRIER-PROTEIN] REDUCTASE"/>
    <property type="match status" value="1"/>
</dbReference>
<organism evidence="4 5">
    <name type="scientific">Tepidicaulis marinus</name>
    <dbReference type="NCBI Taxonomy" id="1333998"/>
    <lineage>
        <taxon>Bacteria</taxon>
        <taxon>Pseudomonadati</taxon>
        <taxon>Pseudomonadota</taxon>
        <taxon>Alphaproteobacteria</taxon>
        <taxon>Hyphomicrobiales</taxon>
        <taxon>Parvibaculaceae</taxon>
        <taxon>Tepidicaulis</taxon>
    </lineage>
</organism>
<dbReference type="NCBIfam" id="NF005559">
    <property type="entry name" value="PRK07231.1"/>
    <property type="match status" value="1"/>
</dbReference>
<dbReference type="SMART" id="SM00822">
    <property type="entry name" value="PKS_KR"/>
    <property type="match status" value="1"/>
</dbReference>
<dbReference type="PANTHER" id="PTHR42760">
    <property type="entry name" value="SHORT-CHAIN DEHYDROGENASES/REDUCTASES FAMILY MEMBER"/>
    <property type="match status" value="1"/>
</dbReference>
<dbReference type="eggNOG" id="COG1028">
    <property type="taxonomic scope" value="Bacteria"/>
</dbReference>
<evidence type="ECO:0000313" key="5">
    <source>
        <dbReference type="Proteomes" id="UP000028702"/>
    </source>
</evidence>
<protein>
    <submittedName>
        <fullName evidence="4">Short-chain dehydrogenase/reductase SDR</fullName>
    </submittedName>
</protein>
<keyword evidence="5" id="KW-1185">Reference proteome</keyword>
<dbReference type="InterPro" id="IPR057326">
    <property type="entry name" value="KR_dom"/>
</dbReference>
<dbReference type="PRINTS" id="PR00081">
    <property type="entry name" value="GDHRDH"/>
</dbReference>
<dbReference type="RefSeq" id="WP_045448283.1">
    <property type="nucleotide sequence ID" value="NZ_BBIO01000014.1"/>
</dbReference>
<evidence type="ECO:0000259" key="3">
    <source>
        <dbReference type="SMART" id="SM00822"/>
    </source>
</evidence>
<comment type="caution">
    <text evidence="4">The sequence shown here is derived from an EMBL/GenBank/DDBJ whole genome shotgun (WGS) entry which is preliminary data.</text>
</comment>
<gene>
    <name evidence="4" type="ORF">M2A_2577</name>
</gene>
<dbReference type="Gene3D" id="3.40.50.720">
    <property type="entry name" value="NAD(P)-binding Rossmann-like Domain"/>
    <property type="match status" value="1"/>
</dbReference>